<name>A0A1U9ZX61_9ACTN</name>
<dbReference type="AlphaFoldDB" id="A0A1U9ZX61"/>
<dbReference type="EMBL" id="CP017717">
    <property type="protein sequence ID" value="AQZ62545.1"/>
    <property type="molecule type" value="Genomic_DNA"/>
</dbReference>
<sequence>MKPTARPSLPAIVAAWTAPVLVLGGFALLSGIPIAIVLIATLRDARLRTLRWWSGALVAAYAVPVTFWLVGPSDAPSLTKYMSPTVTAILVATGVAVALAFHVQRRRTAARATAG</sequence>
<evidence type="ECO:0000313" key="3">
    <source>
        <dbReference type="Proteomes" id="UP000190797"/>
    </source>
</evidence>
<gene>
    <name evidence="2" type="ORF">BKM31_14720</name>
</gene>
<feature type="transmembrane region" description="Helical" evidence="1">
    <location>
        <begin position="52"/>
        <end position="70"/>
    </location>
</feature>
<feature type="transmembrane region" description="Helical" evidence="1">
    <location>
        <begin position="12"/>
        <end position="40"/>
    </location>
</feature>
<dbReference type="KEGG" id="noa:BKM31_14720"/>
<organism evidence="2 3">
    <name type="scientific">[Actinomadura] parvosata subsp. kistnae</name>
    <dbReference type="NCBI Taxonomy" id="1909395"/>
    <lineage>
        <taxon>Bacteria</taxon>
        <taxon>Bacillati</taxon>
        <taxon>Actinomycetota</taxon>
        <taxon>Actinomycetes</taxon>
        <taxon>Streptosporangiales</taxon>
        <taxon>Streptosporangiaceae</taxon>
        <taxon>Nonomuraea</taxon>
    </lineage>
</organism>
<accession>A0A1U9ZX61</accession>
<keyword evidence="1" id="KW-0812">Transmembrane</keyword>
<proteinExistence type="predicted"/>
<evidence type="ECO:0000256" key="1">
    <source>
        <dbReference type="SAM" id="Phobius"/>
    </source>
</evidence>
<keyword evidence="1" id="KW-1133">Transmembrane helix</keyword>
<keyword evidence="1" id="KW-0472">Membrane</keyword>
<dbReference type="Proteomes" id="UP000190797">
    <property type="component" value="Chromosome"/>
</dbReference>
<evidence type="ECO:0000313" key="2">
    <source>
        <dbReference type="EMBL" id="AQZ62545.1"/>
    </source>
</evidence>
<dbReference type="OrthoDB" id="5122469at2"/>
<protein>
    <submittedName>
        <fullName evidence="2">Uncharacterized protein</fullName>
    </submittedName>
</protein>
<dbReference type="RefSeq" id="WP_080038703.1">
    <property type="nucleotide sequence ID" value="NZ_CP017717.1"/>
</dbReference>
<feature type="transmembrane region" description="Helical" evidence="1">
    <location>
        <begin position="82"/>
        <end position="101"/>
    </location>
</feature>
<keyword evidence="3" id="KW-1185">Reference proteome</keyword>
<dbReference type="STRING" id="1909395.BKM31_14720"/>
<reference evidence="3" key="1">
    <citation type="journal article" date="2017" name="Med. Chem. Commun.">
        <title>Nonomuraea sp. ATCC 55076 harbours the largest actinomycete chromosome to date and the kistamicin biosynthetic gene cluster.</title>
        <authorList>
            <person name="Nazari B."/>
            <person name="Forneris C.C."/>
            <person name="Gibson M.I."/>
            <person name="Moon K."/>
            <person name="Schramma K.R."/>
            <person name="Seyedsayamdost M.R."/>
        </authorList>
    </citation>
    <scope>NUCLEOTIDE SEQUENCE [LARGE SCALE GENOMIC DNA]</scope>
    <source>
        <strain evidence="3">ATCC 55076</strain>
    </source>
</reference>